<dbReference type="AlphaFoldDB" id="A0A3A3GC09"/>
<dbReference type="RefSeq" id="WP_119796453.1">
    <property type="nucleotide sequence ID" value="NZ_QYZD01000046.1"/>
</dbReference>
<comment type="caution">
    <text evidence="1">The sequence shown here is derived from an EMBL/GenBank/DDBJ whole genome shotgun (WGS) entry which is preliminary data.</text>
</comment>
<reference evidence="1 2" key="1">
    <citation type="submission" date="2018-09" db="EMBL/GenBank/DDBJ databases">
        <title>Paenibacillus SK2017-BO5.</title>
        <authorList>
            <person name="Piskunova J.V."/>
            <person name="Dubiley S.A."/>
            <person name="Severinov K.V."/>
        </authorList>
    </citation>
    <scope>NUCLEOTIDE SEQUENCE [LARGE SCALE GENOMIC DNA]</scope>
    <source>
        <strain evidence="1 2">BO5</strain>
    </source>
</reference>
<organism evidence="1 2">
    <name type="scientific">Paenibacillus thiaminolyticus</name>
    <name type="common">Bacillus thiaminolyticus</name>
    <dbReference type="NCBI Taxonomy" id="49283"/>
    <lineage>
        <taxon>Bacteria</taxon>
        <taxon>Bacillati</taxon>
        <taxon>Bacillota</taxon>
        <taxon>Bacilli</taxon>
        <taxon>Bacillales</taxon>
        <taxon>Paenibacillaceae</taxon>
        <taxon>Paenibacillus</taxon>
    </lineage>
</organism>
<sequence>MIMRTRNGERVLIQQHDHGFISGEAAKHFDPARVGGTDRWEEVVLAAYEHDRSWIGLDHTPIWNDADGEPFTFMDYPIVPKLAFYRIGLDEIEQMNAYAALLCSLHFVSFFRTEEQPEIIQFLRDERARQARIRAQLGGLDDQAVTEHFRLLQFCDDLSLYICLNEPGAAKEDEFPWYQDGFERTEAFNPETGRQLVAEWASETEVRVTPFPFIAPFTTKLRSKVVPDSLVEASGIGKAYRQTEWTEQTLTFVR</sequence>
<dbReference type="EMBL" id="QYZD01000046">
    <property type="protein sequence ID" value="RJG17759.1"/>
    <property type="molecule type" value="Genomic_DNA"/>
</dbReference>
<gene>
    <name evidence="1" type="ORF">DQX05_27400</name>
</gene>
<proteinExistence type="predicted"/>
<dbReference type="OrthoDB" id="190426at2"/>
<dbReference type="InterPro" id="IPR024992">
    <property type="entry name" value="DUF3891"/>
</dbReference>
<dbReference type="Proteomes" id="UP000266177">
    <property type="component" value="Unassembled WGS sequence"/>
</dbReference>
<protein>
    <submittedName>
        <fullName evidence="1">DUF3891 family protein</fullName>
    </submittedName>
</protein>
<dbReference type="Pfam" id="PF13030">
    <property type="entry name" value="DUF3891"/>
    <property type="match status" value="1"/>
</dbReference>
<evidence type="ECO:0000313" key="1">
    <source>
        <dbReference type="EMBL" id="RJG17759.1"/>
    </source>
</evidence>
<evidence type="ECO:0000313" key="2">
    <source>
        <dbReference type="Proteomes" id="UP000266177"/>
    </source>
</evidence>
<name>A0A3A3GC09_PANTH</name>
<accession>A0A3A3GC09</accession>